<dbReference type="EMBL" id="CAJVPJ010005466">
    <property type="protein sequence ID" value="CAG8661693.1"/>
    <property type="molecule type" value="Genomic_DNA"/>
</dbReference>
<evidence type="ECO:0000313" key="1">
    <source>
        <dbReference type="EMBL" id="CAG8661693.1"/>
    </source>
</evidence>
<dbReference type="AlphaFoldDB" id="A0A9N9E7U5"/>
<keyword evidence="2" id="KW-1185">Reference proteome</keyword>
<name>A0A9N9E7U5_9GLOM</name>
<gene>
    <name evidence="1" type="ORF">POCULU_LOCUS10493</name>
</gene>
<comment type="caution">
    <text evidence="1">The sequence shown here is derived from an EMBL/GenBank/DDBJ whole genome shotgun (WGS) entry which is preliminary data.</text>
</comment>
<reference evidence="1" key="1">
    <citation type="submission" date="2021-06" db="EMBL/GenBank/DDBJ databases">
        <authorList>
            <person name="Kallberg Y."/>
            <person name="Tangrot J."/>
            <person name="Rosling A."/>
        </authorList>
    </citation>
    <scope>NUCLEOTIDE SEQUENCE</scope>
    <source>
        <strain evidence="1">IA702</strain>
    </source>
</reference>
<organism evidence="1 2">
    <name type="scientific">Paraglomus occultum</name>
    <dbReference type="NCBI Taxonomy" id="144539"/>
    <lineage>
        <taxon>Eukaryota</taxon>
        <taxon>Fungi</taxon>
        <taxon>Fungi incertae sedis</taxon>
        <taxon>Mucoromycota</taxon>
        <taxon>Glomeromycotina</taxon>
        <taxon>Glomeromycetes</taxon>
        <taxon>Paraglomerales</taxon>
        <taxon>Paraglomeraceae</taxon>
        <taxon>Paraglomus</taxon>
    </lineage>
</organism>
<dbReference type="Proteomes" id="UP000789572">
    <property type="component" value="Unassembled WGS sequence"/>
</dbReference>
<feature type="non-terminal residue" evidence="1">
    <location>
        <position position="1"/>
    </location>
</feature>
<evidence type="ECO:0000313" key="2">
    <source>
        <dbReference type="Proteomes" id="UP000789572"/>
    </source>
</evidence>
<sequence length="84" mass="9142">VTVLRTSVGAIIIKELRQSEHTPHDFAMKKQATSNKGIALKFKKRLSDTISDDILSPTTPSVSDTSSTASIPIMTAGVKSKRDW</sequence>
<protein>
    <submittedName>
        <fullName evidence="1">606_t:CDS:1</fullName>
    </submittedName>
</protein>
<proteinExistence type="predicted"/>
<accession>A0A9N9E7U5</accession>